<organism evidence="2 3">
    <name type="scientific">Paramecium primaurelia</name>
    <dbReference type="NCBI Taxonomy" id="5886"/>
    <lineage>
        <taxon>Eukaryota</taxon>
        <taxon>Sar</taxon>
        <taxon>Alveolata</taxon>
        <taxon>Ciliophora</taxon>
        <taxon>Intramacronucleata</taxon>
        <taxon>Oligohymenophorea</taxon>
        <taxon>Peniculida</taxon>
        <taxon>Parameciidae</taxon>
        <taxon>Paramecium</taxon>
    </lineage>
</organism>
<evidence type="ECO:0000313" key="3">
    <source>
        <dbReference type="Proteomes" id="UP000688137"/>
    </source>
</evidence>
<dbReference type="EMBL" id="CAJJDM010000051">
    <property type="protein sequence ID" value="CAD8073471.1"/>
    <property type="molecule type" value="Genomic_DNA"/>
</dbReference>
<evidence type="ECO:0000256" key="1">
    <source>
        <dbReference type="SAM" id="Phobius"/>
    </source>
</evidence>
<keyword evidence="1" id="KW-0812">Transmembrane</keyword>
<proteinExistence type="predicted"/>
<keyword evidence="3" id="KW-1185">Reference proteome</keyword>
<protein>
    <submittedName>
        <fullName evidence="2">Uncharacterized protein</fullName>
    </submittedName>
</protein>
<feature type="transmembrane region" description="Helical" evidence="1">
    <location>
        <begin position="85"/>
        <end position="104"/>
    </location>
</feature>
<name>A0A8S1M6N8_PARPR</name>
<evidence type="ECO:0000313" key="2">
    <source>
        <dbReference type="EMBL" id="CAD8073471.1"/>
    </source>
</evidence>
<reference evidence="2" key="1">
    <citation type="submission" date="2021-01" db="EMBL/GenBank/DDBJ databases">
        <authorList>
            <consortium name="Genoscope - CEA"/>
            <person name="William W."/>
        </authorList>
    </citation>
    <scope>NUCLEOTIDE SEQUENCE</scope>
</reference>
<dbReference type="AlphaFoldDB" id="A0A8S1M6N8"/>
<accession>A0A8S1M6N8</accession>
<gene>
    <name evidence="2" type="ORF">PPRIM_AZ9-3.1.T0510057</name>
</gene>
<keyword evidence="1" id="KW-0472">Membrane</keyword>
<sequence length="105" mass="12512">MIKIKEQTRAGIKCFIFDRCLMQQDTERDNYRDKKPPINLHNCFICRTRQITTIEYPAKHVMDVAKDSKRKHVIYVKNKQESINYLDIIYLLLVIINSNVLIVIE</sequence>
<dbReference type="Proteomes" id="UP000688137">
    <property type="component" value="Unassembled WGS sequence"/>
</dbReference>
<keyword evidence="1" id="KW-1133">Transmembrane helix</keyword>
<comment type="caution">
    <text evidence="2">The sequence shown here is derived from an EMBL/GenBank/DDBJ whole genome shotgun (WGS) entry which is preliminary data.</text>
</comment>